<dbReference type="Gene3D" id="3.40.50.300">
    <property type="entry name" value="P-loop containing nucleotide triphosphate hydrolases"/>
    <property type="match status" value="1"/>
</dbReference>
<protein>
    <recommendedName>
        <fullName evidence="5">ABC transporter domain-containing protein</fullName>
    </recommendedName>
</protein>
<dbReference type="InterPro" id="IPR003439">
    <property type="entry name" value="ABC_transporter-like_ATP-bd"/>
</dbReference>
<sequence length="238" mass="26436">MRIVFEEVTKHFFKQEDRTLKELIPSLLKGVKPGEFINALKDINLDIQKGDTVGVLGKNGAGKSTLLKVIAGVTQPTHGKVIVEGKIAPLIELGAGFHPQLTGRENIYLNGSIFGLSKTQINEIFDEIVSFSELKRFIDTPVKHYSSGMYMRLGFSVAVHTPFDILLTDEILAVGDADFQEKCINKMNLFKKQGKIIIFVSHALETVQKFCTKGLLLDKGSQIYYGGVDEAIEQYKSL</sequence>
<evidence type="ECO:0000256" key="3">
    <source>
        <dbReference type="ARBA" id="ARBA00022741"/>
    </source>
</evidence>
<keyword evidence="4" id="KW-0067">ATP-binding</keyword>
<dbReference type="EMBL" id="MFZV01000036">
    <property type="protein sequence ID" value="OGK30944.1"/>
    <property type="molecule type" value="Genomic_DNA"/>
</dbReference>
<dbReference type="InterPro" id="IPR050683">
    <property type="entry name" value="Bact_Polysacc_Export_ATP-bd"/>
</dbReference>
<evidence type="ECO:0000259" key="5">
    <source>
        <dbReference type="PROSITE" id="PS50893"/>
    </source>
</evidence>
<dbReference type="SMART" id="SM00382">
    <property type="entry name" value="AAA"/>
    <property type="match status" value="1"/>
</dbReference>
<evidence type="ECO:0000256" key="1">
    <source>
        <dbReference type="ARBA" id="ARBA00005417"/>
    </source>
</evidence>
<dbReference type="InterPro" id="IPR015860">
    <property type="entry name" value="ABC_transpr_TagH-like"/>
</dbReference>
<evidence type="ECO:0000256" key="2">
    <source>
        <dbReference type="ARBA" id="ARBA00022448"/>
    </source>
</evidence>
<feature type="domain" description="ABC transporter" evidence="5">
    <location>
        <begin position="3"/>
        <end position="238"/>
    </location>
</feature>
<name>A0A1F7HIT1_9BACT</name>
<dbReference type="InterPro" id="IPR003593">
    <property type="entry name" value="AAA+_ATPase"/>
</dbReference>
<comment type="caution">
    <text evidence="6">The sequence shown here is derived from an EMBL/GenBank/DDBJ whole genome shotgun (WGS) entry which is preliminary data.</text>
</comment>
<keyword evidence="2" id="KW-0813">Transport</keyword>
<evidence type="ECO:0000313" key="7">
    <source>
        <dbReference type="Proteomes" id="UP000177199"/>
    </source>
</evidence>
<dbReference type="InterPro" id="IPR027417">
    <property type="entry name" value="P-loop_NTPase"/>
</dbReference>
<dbReference type="PROSITE" id="PS50893">
    <property type="entry name" value="ABC_TRANSPORTER_2"/>
    <property type="match status" value="1"/>
</dbReference>
<dbReference type="PANTHER" id="PTHR46743:SF2">
    <property type="entry name" value="TEICHOIC ACIDS EXPORT ATP-BINDING PROTEIN TAGH"/>
    <property type="match status" value="1"/>
</dbReference>
<dbReference type="CDD" id="cd03220">
    <property type="entry name" value="ABC_KpsT_Wzt"/>
    <property type="match status" value="1"/>
</dbReference>
<dbReference type="Pfam" id="PF00005">
    <property type="entry name" value="ABC_tran"/>
    <property type="match status" value="1"/>
</dbReference>
<dbReference type="AlphaFoldDB" id="A0A1F7HIT1"/>
<proteinExistence type="inferred from homology"/>
<organism evidence="6 7">
    <name type="scientific">Candidatus Roizmanbacteria bacterium RIFCSPHIGHO2_12_FULL_33_9</name>
    <dbReference type="NCBI Taxonomy" id="1802045"/>
    <lineage>
        <taxon>Bacteria</taxon>
        <taxon>Candidatus Roizmaniibacteriota</taxon>
    </lineage>
</organism>
<dbReference type="GO" id="GO:0016020">
    <property type="term" value="C:membrane"/>
    <property type="evidence" value="ECO:0007669"/>
    <property type="project" value="InterPro"/>
</dbReference>
<dbReference type="GO" id="GO:0140359">
    <property type="term" value="F:ABC-type transporter activity"/>
    <property type="evidence" value="ECO:0007669"/>
    <property type="project" value="InterPro"/>
</dbReference>
<comment type="similarity">
    <text evidence="1">Belongs to the ABC transporter superfamily.</text>
</comment>
<gene>
    <name evidence="6" type="ORF">A3F29_02745</name>
</gene>
<dbReference type="PANTHER" id="PTHR46743">
    <property type="entry name" value="TEICHOIC ACIDS EXPORT ATP-BINDING PROTEIN TAGH"/>
    <property type="match status" value="1"/>
</dbReference>
<keyword evidence="3" id="KW-0547">Nucleotide-binding</keyword>
<accession>A0A1F7HIT1</accession>
<evidence type="ECO:0000256" key="4">
    <source>
        <dbReference type="ARBA" id="ARBA00022840"/>
    </source>
</evidence>
<dbReference type="Proteomes" id="UP000177199">
    <property type="component" value="Unassembled WGS sequence"/>
</dbReference>
<reference evidence="6 7" key="1">
    <citation type="journal article" date="2016" name="Nat. Commun.">
        <title>Thousands of microbial genomes shed light on interconnected biogeochemical processes in an aquifer system.</title>
        <authorList>
            <person name="Anantharaman K."/>
            <person name="Brown C.T."/>
            <person name="Hug L.A."/>
            <person name="Sharon I."/>
            <person name="Castelle C.J."/>
            <person name="Probst A.J."/>
            <person name="Thomas B.C."/>
            <person name="Singh A."/>
            <person name="Wilkins M.J."/>
            <person name="Karaoz U."/>
            <person name="Brodie E.L."/>
            <person name="Williams K.H."/>
            <person name="Hubbard S.S."/>
            <person name="Banfield J.F."/>
        </authorList>
    </citation>
    <scope>NUCLEOTIDE SEQUENCE [LARGE SCALE GENOMIC DNA]</scope>
</reference>
<evidence type="ECO:0000313" key="6">
    <source>
        <dbReference type="EMBL" id="OGK30944.1"/>
    </source>
</evidence>
<dbReference type="GO" id="GO:0016887">
    <property type="term" value="F:ATP hydrolysis activity"/>
    <property type="evidence" value="ECO:0007669"/>
    <property type="project" value="InterPro"/>
</dbReference>
<dbReference type="SUPFAM" id="SSF52540">
    <property type="entry name" value="P-loop containing nucleoside triphosphate hydrolases"/>
    <property type="match status" value="1"/>
</dbReference>
<dbReference type="GO" id="GO:0005524">
    <property type="term" value="F:ATP binding"/>
    <property type="evidence" value="ECO:0007669"/>
    <property type="project" value="UniProtKB-KW"/>
</dbReference>